<dbReference type="Pfam" id="PF06414">
    <property type="entry name" value="Zeta_toxin"/>
    <property type="match status" value="1"/>
</dbReference>
<dbReference type="GO" id="GO:0016301">
    <property type="term" value="F:kinase activity"/>
    <property type="evidence" value="ECO:0007669"/>
    <property type="project" value="InterPro"/>
</dbReference>
<comment type="catalytic activity">
    <reaction evidence="6">
        <text>UDP-N-acetyl-alpha-D-glucosamine + ATP = UDP-N-acetyl-alpha-D-glucosamine 3'-phosphate + ADP + H(+)</text>
        <dbReference type="Rhea" id="RHEA:32671"/>
        <dbReference type="ChEBI" id="CHEBI:15378"/>
        <dbReference type="ChEBI" id="CHEBI:30616"/>
        <dbReference type="ChEBI" id="CHEBI:57705"/>
        <dbReference type="ChEBI" id="CHEBI:64353"/>
        <dbReference type="ChEBI" id="CHEBI:456216"/>
        <dbReference type="EC" id="2.7.1.176"/>
    </reaction>
</comment>
<evidence type="ECO:0000256" key="3">
    <source>
        <dbReference type="ARBA" id="ARBA00022741"/>
    </source>
</evidence>
<name>A0A8J3GPM5_9MICO</name>
<dbReference type="Gene3D" id="3.40.50.300">
    <property type="entry name" value="P-loop containing nucleotide triphosphate hydrolases"/>
    <property type="match status" value="1"/>
</dbReference>
<dbReference type="GO" id="GO:0005524">
    <property type="term" value="F:ATP binding"/>
    <property type="evidence" value="ECO:0007669"/>
    <property type="project" value="UniProtKB-KW"/>
</dbReference>
<comment type="similarity">
    <text evidence="1">Belongs to the zeta toxin family.</text>
</comment>
<evidence type="ECO:0000259" key="8">
    <source>
        <dbReference type="Pfam" id="PF06414"/>
    </source>
</evidence>
<accession>A0A8J3GPM5</accession>
<dbReference type="InterPro" id="IPR010488">
    <property type="entry name" value="Zeta_toxin_domain"/>
</dbReference>
<protein>
    <recommendedName>
        <fullName evidence="5">UDP-N-acetylglucosamine kinase</fullName>
        <ecNumber evidence="2">2.7.1.176</ecNumber>
    </recommendedName>
    <alternativeName>
        <fullName evidence="5">UDP-N-acetylglucosamine kinase</fullName>
    </alternativeName>
</protein>
<dbReference type="EC" id="2.7.1.176" evidence="2"/>
<proteinExistence type="inferred from homology"/>
<reference evidence="9" key="2">
    <citation type="submission" date="2020-09" db="EMBL/GenBank/DDBJ databases">
        <authorList>
            <person name="Sun Q."/>
            <person name="Zhou Y."/>
        </authorList>
    </citation>
    <scope>NUCLEOTIDE SEQUENCE</scope>
    <source>
        <strain evidence="9">CGMCC 1.16548</strain>
    </source>
</reference>
<keyword evidence="3" id="KW-0547">Nucleotide-binding</keyword>
<keyword evidence="4" id="KW-0067">ATP-binding</keyword>
<organism evidence="9 10">
    <name type="scientific">Pseudolysinimonas yzui</name>
    <dbReference type="NCBI Taxonomy" id="2708254"/>
    <lineage>
        <taxon>Bacteria</taxon>
        <taxon>Bacillati</taxon>
        <taxon>Actinomycetota</taxon>
        <taxon>Actinomycetes</taxon>
        <taxon>Micrococcales</taxon>
        <taxon>Microbacteriaceae</taxon>
        <taxon>Pseudolysinimonas</taxon>
    </lineage>
</organism>
<dbReference type="AlphaFoldDB" id="A0A8J3GPM5"/>
<evidence type="ECO:0000256" key="7">
    <source>
        <dbReference type="SAM" id="MobiDB-lite"/>
    </source>
</evidence>
<comment type="caution">
    <text evidence="9">The sequence shown here is derived from an EMBL/GenBank/DDBJ whole genome shotgun (WGS) entry which is preliminary data.</text>
</comment>
<sequence>MPAEPTPLPPEELDRIYRTFIRPLLFDPSPSVGTAAPTLVLLGGQPGAGKSRASARLVTEHDGPIAVLSGDDLRIFHPDYRRLITANPEQAGPVLAEATSAWVRAAIQDAFQSRHSLILEGTFGDPTTTLATAARFRQTGFQIRIVAIASPRVLSIITAASSYLRDLRAGAPARFTRLSAHDRGYAGTARLIEWLDPATHADRITILSRIGRILYDHHVDQGGSMPDDAGAALRDGRHPTSWGARSTMEVLGELKQITAYAIASGHLTEDVAELLIEAHSLALEEVVPRLSIDAASPQARFIRQAVTEQAITLRRALNPPVPNGSETGPIEPTSGIGEPVR</sequence>
<dbReference type="SUPFAM" id="SSF52540">
    <property type="entry name" value="P-loop containing nucleoside triphosphate hydrolases"/>
    <property type="match status" value="1"/>
</dbReference>
<evidence type="ECO:0000313" key="10">
    <source>
        <dbReference type="Proteomes" id="UP000617531"/>
    </source>
</evidence>
<evidence type="ECO:0000256" key="2">
    <source>
        <dbReference type="ARBA" id="ARBA00011963"/>
    </source>
</evidence>
<keyword evidence="10" id="KW-1185">Reference proteome</keyword>
<feature type="domain" description="Zeta toxin" evidence="8">
    <location>
        <begin position="35"/>
        <end position="218"/>
    </location>
</feature>
<evidence type="ECO:0000313" key="9">
    <source>
        <dbReference type="EMBL" id="GHF12494.1"/>
    </source>
</evidence>
<evidence type="ECO:0000256" key="4">
    <source>
        <dbReference type="ARBA" id="ARBA00022840"/>
    </source>
</evidence>
<dbReference type="Proteomes" id="UP000617531">
    <property type="component" value="Unassembled WGS sequence"/>
</dbReference>
<evidence type="ECO:0000256" key="6">
    <source>
        <dbReference type="ARBA" id="ARBA00048178"/>
    </source>
</evidence>
<evidence type="ECO:0000256" key="5">
    <source>
        <dbReference type="ARBA" id="ARBA00032897"/>
    </source>
</evidence>
<gene>
    <name evidence="9" type="ORF">GCM10011600_11580</name>
</gene>
<dbReference type="EMBL" id="BNAI01000002">
    <property type="protein sequence ID" value="GHF12494.1"/>
    <property type="molecule type" value="Genomic_DNA"/>
</dbReference>
<dbReference type="InterPro" id="IPR027417">
    <property type="entry name" value="P-loop_NTPase"/>
</dbReference>
<dbReference type="RefSeq" id="WP_191282540.1">
    <property type="nucleotide sequence ID" value="NZ_BNAI01000002.1"/>
</dbReference>
<reference evidence="9" key="1">
    <citation type="journal article" date="2014" name="Int. J. Syst. Evol. Microbiol.">
        <title>Complete genome sequence of Corynebacterium casei LMG S-19264T (=DSM 44701T), isolated from a smear-ripened cheese.</title>
        <authorList>
            <consortium name="US DOE Joint Genome Institute (JGI-PGF)"/>
            <person name="Walter F."/>
            <person name="Albersmeier A."/>
            <person name="Kalinowski J."/>
            <person name="Ruckert C."/>
        </authorList>
    </citation>
    <scope>NUCLEOTIDE SEQUENCE</scope>
    <source>
        <strain evidence="9">CGMCC 1.16548</strain>
    </source>
</reference>
<feature type="region of interest" description="Disordered" evidence="7">
    <location>
        <begin position="317"/>
        <end position="341"/>
    </location>
</feature>
<evidence type="ECO:0000256" key="1">
    <source>
        <dbReference type="ARBA" id="ARBA00009104"/>
    </source>
</evidence>